<evidence type="ECO:0000256" key="27">
    <source>
        <dbReference type="ARBA" id="ARBA00049244"/>
    </source>
</evidence>
<feature type="domain" description="Helicase ATP-binding" evidence="35">
    <location>
        <begin position="1014"/>
        <end position="1200"/>
    </location>
</feature>
<comment type="cofactor">
    <cofactor evidence="1">
        <name>Mg(2+)</name>
        <dbReference type="ChEBI" id="CHEBI:18420"/>
    </cofactor>
</comment>
<evidence type="ECO:0000256" key="2">
    <source>
        <dbReference type="ARBA" id="ARBA00004123"/>
    </source>
</evidence>
<dbReference type="PROSITE" id="PS51192">
    <property type="entry name" value="HELICASE_ATP_BIND_1"/>
    <property type="match status" value="1"/>
</dbReference>
<dbReference type="Pfam" id="PF21099">
    <property type="entry name" value="POLQ_helical"/>
    <property type="match status" value="1"/>
</dbReference>
<gene>
    <name evidence="37" type="ORF">chiPu_0002835</name>
</gene>
<dbReference type="Pfam" id="PF00270">
    <property type="entry name" value="DEAD"/>
    <property type="match status" value="1"/>
</dbReference>
<comment type="catalytic activity">
    <reaction evidence="27">
        <text>DNA(n) + a 2'-deoxyribonucleoside 5'-triphosphate = DNA(n+1) + diphosphate</text>
        <dbReference type="Rhea" id="RHEA:22508"/>
        <dbReference type="Rhea" id="RHEA-COMP:17339"/>
        <dbReference type="Rhea" id="RHEA-COMP:17340"/>
        <dbReference type="ChEBI" id="CHEBI:33019"/>
        <dbReference type="ChEBI" id="CHEBI:61560"/>
        <dbReference type="ChEBI" id="CHEBI:173112"/>
        <dbReference type="EC" id="2.7.7.7"/>
    </reaction>
</comment>
<keyword evidence="9" id="KW-0597">Phosphoprotein</keyword>
<dbReference type="CDD" id="cd08638">
    <property type="entry name" value="DNA_pol_A_theta"/>
    <property type="match status" value="1"/>
</dbReference>
<dbReference type="EMBL" id="BEZZ01000056">
    <property type="protein sequence ID" value="GCC24434.1"/>
    <property type="molecule type" value="Genomic_DNA"/>
</dbReference>
<dbReference type="FunFam" id="1.10.3380.20:FF:000001">
    <property type="entry name" value="DNA polymerase theta"/>
    <property type="match status" value="1"/>
</dbReference>
<dbReference type="Pfam" id="PF20470">
    <property type="entry name" value="HTH_61"/>
    <property type="match status" value="1"/>
</dbReference>
<evidence type="ECO:0000256" key="32">
    <source>
        <dbReference type="SAM" id="MobiDB-lite"/>
    </source>
</evidence>
<evidence type="ECO:0000256" key="23">
    <source>
        <dbReference type="ARBA" id="ARBA00023242"/>
    </source>
</evidence>
<keyword evidence="12 31" id="KW-0479">Metal-binding</keyword>
<comment type="subunit">
    <text evidence="28">Homomultimer; forms homodimers and homotetramers. Interacts with RAD51. Interacts with ORC2 and ORC4. Interacts with RHNO1; interaction takes place during mitosis and promotes POLQ recruitment to DNA damage sites. Interacts (when phosphorylated) with TOPBP1 (via BRCT domains 7 and 8); promoting POLQ recruitment to DNA damage sites.</text>
</comment>
<dbReference type="FunFam" id="3.40.50.300:FF:000753">
    <property type="entry name" value="Polymerase (DNA directed), theta"/>
    <property type="match status" value="1"/>
</dbReference>
<evidence type="ECO:0000256" key="15">
    <source>
        <dbReference type="ARBA" id="ARBA00022771"/>
    </source>
</evidence>
<comment type="catalytic activity">
    <reaction evidence="25">
        <text>ATP + H2O = ADP + phosphate + H(+)</text>
        <dbReference type="Rhea" id="RHEA:13065"/>
        <dbReference type="ChEBI" id="CHEBI:15377"/>
        <dbReference type="ChEBI" id="CHEBI:15378"/>
        <dbReference type="ChEBI" id="CHEBI:30616"/>
        <dbReference type="ChEBI" id="CHEBI:43474"/>
        <dbReference type="ChEBI" id="CHEBI:456216"/>
        <dbReference type="EC" id="3.6.4.12"/>
    </reaction>
</comment>
<dbReference type="InterPro" id="IPR043502">
    <property type="entry name" value="DNA/RNA_pol_sf"/>
</dbReference>
<evidence type="ECO:0000256" key="19">
    <source>
        <dbReference type="ARBA" id="ARBA00022840"/>
    </source>
</evidence>
<dbReference type="EC" id="2.7.7.49" evidence="6"/>
<dbReference type="EC" id="3.6.4.12" evidence="7"/>
<dbReference type="PROSITE" id="PS00447">
    <property type="entry name" value="DNA_POLYMERASE_A"/>
    <property type="match status" value="1"/>
</dbReference>
<dbReference type="InterPro" id="IPR001810">
    <property type="entry name" value="F-box_dom"/>
</dbReference>
<dbReference type="FunFam" id="1.10.150.20:FF:000036">
    <property type="entry name" value="Polymerase (DNA directed), theta"/>
    <property type="match status" value="1"/>
</dbReference>
<dbReference type="Gene3D" id="3.40.50.300">
    <property type="entry name" value="P-loop containing nucleotide triphosphate hydrolases"/>
    <property type="match status" value="2"/>
</dbReference>
<keyword evidence="38" id="KW-1185">Reference proteome</keyword>
<keyword evidence="22" id="KW-0234">DNA repair</keyword>
<dbReference type="FunFam" id="3.40.50.300:FF:000885">
    <property type="entry name" value="DNA polymerase theta"/>
    <property type="match status" value="1"/>
</dbReference>
<dbReference type="PANTHER" id="PTHR10133:SF62">
    <property type="entry name" value="DNA POLYMERASE THETA"/>
    <property type="match status" value="1"/>
</dbReference>
<feature type="domain" description="F-box" evidence="34">
    <location>
        <begin position="533"/>
        <end position="587"/>
    </location>
</feature>
<comment type="caution">
    <text evidence="37">The sequence shown here is derived from an EMBL/GenBank/DDBJ whole genome shotgun (WGS) entry which is preliminary data.</text>
</comment>
<dbReference type="SMART" id="SM00487">
    <property type="entry name" value="DEXDc"/>
    <property type="match status" value="1"/>
</dbReference>
<feature type="compositionally biased region" description="Polar residues" evidence="32">
    <location>
        <begin position="2340"/>
        <end position="2356"/>
    </location>
</feature>
<evidence type="ECO:0000256" key="18">
    <source>
        <dbReference type="ARBA" id="ARBA00022833"/>
    </source>
</evidence>
<feature type="compositionally biased region" description="Polar residues" evidence="32">
    <location>
        <begin position="2456"/>
        <end position="2471"/>
    </location>
</feature>
<dbReference type="GO" id="GO:0097681">
    <property type="term" value="P:double-strand break repair via alternative nonhomologous end joining"/>
    <property type="evidence" value="ECO:0007669"/>
    <property type="project" value="UniProtKB-ARBA"/>
</dbReference>
<feature type="compositionally biased region" description="Basic and acidic residues" evidence="32">
    <location>
        <begin position="2473"/>
        <end position="2486"/>
    </location>
</feature>
<dbReference type="PANTHER" id="PTHR10133">
    <property type="entry name" value="DNA POLYMERASE I"/>
    <property type="match status" value="1"/>
</dbReference>
<dbReference type="InterPro" id="IPR001650">
    <property type="entry name" value="Helicase_C-like"/>
</dbReference>
<evidence type="ECO:0000256" key="31">
    <source>
        <dbReference type="PROSITE-ProRule" id="PRU00207"/>
    </source>
</evidence>
<dbReference type="SUPFAM" id="SSF56672">
    <property type="entry name" value="DNA/RNA polymerases"/>
    <property type="match status" value="1"/>
</dbReference>
<dbReference type="Gene3D" id="3.30.420.10">
    <property type="entry name" value="Ribonuclease H-like superfamily/Ribonuclease H"/>
    <property type="match status" value="1"/>
</dbReference>
<dbReference type="CDD" id="cd18795">
    <property type="entry name" value="SF2_C_Ski2"/>
    <property type="match status" value="1"/>
</dbReference>
<keyword evidence="8" id="KW-0158">Chromosome</keyword>
<dbReference type="Gene3D" id="1.20.1060.10">
    <property type="entry name" value="Taq DNA Polymerase, Chain T, domain 4"/>
    <property type="match status" value="1"/>
</dbReference>
<evidence type="ECO:0000256" key="7">
    <source>
        <dbReference type="ARBA" id="ARBA00012551"/>
    </source>
</evidence>
<dbReference type="FunFam" id="1.20.1060.10:FF:000002">
    <property type="entry name" value="Polymerase (DNA directed), theta"/>
    <property type="match status" value="1"/>
</dbReference>
<accession>A0A401S202</accession>
<feature type="region of interest" description="Disordered" evidence="32">
    <location>
        <begin position="675"/>
        <end position="704"/>
    </location>
</feature>
<feature type="region of interest" description="Disordered" evidence="32">
    <location>
        <begin position="2338"/>
        <end position="2359"/>
    </location>
</feature>
<reference evidence="37 38" key="1">
    <citation type="journal article" date="2018" name="Nat. Ecol. Evol.">
        <title>Shark genomes provide insights into elasmobranch evolution and the origin of vertebrates.</title>
        <authorList>
            <person name="Hara Y"/>
            <person name="Yamaguchi K"/>
            <person name="Onimaru K"/>
            <person name="Kadota M"/>
            <person name="Koyanagi M"/>
            <person name="Keeley SD"/>
            <person name="Tatsumi K"/>
            <person name="Tanaka K"/>
            <person name="Motone F"/>
            <person name="Kageyama Y"/>
            <person name="Nozu R"/>
            <person name="Adachi N"/>
            <person name="Nishimura O"/>
            <person name="Nakagawa R"/>
            <person name="Tanegashima C"/>
            <person name="Kiyatake I"/>
            <person name="Matsumoto R"/>
            <person name="Murakumo K"/>
            <person name="Nishida K"/>
            <person name="Terakita A"/>
            <person name="Kuratani S"/>
            <person name="Sato K"/>
            <person name="Hyodo S Kuraku.S."/>
        </authorList>
    </citation>
    <scope>NUCLEOTIDE SEQUENCE [LARGE SCALE GENOMIC DNA]</scope>
</reference>
<comment type="subcellular location">
    <subcellularLocation>
        <location evidence="3">Chromosome</location>
    </subcellularLocation>
    <subcellularLocation>
        <location evidence="2">Nucleus</location>
    </subcellularLocation>
</comment>
<dbReference type="GO" id="GO:0003677">
    <property type="term" value="F:DNA binding"/>
    <property type="evidence" value="ECO:0007669"/>
    <property type="project" value="InterPro"/>
</dbReference>
<feature type="region of interest" description="Disordered" evidence="32">
    <location>
        <begin position="2453"/>
        <end position="2500"/>
    </location>
</feature>
<evidence type="ECO:0000256" key="12">
    <source>
        <dbReference type="ARBA" id="ARBA00022723"/>
    </source>
</evidence>
<dbReference type="Pfam" id="PF00271">
    <property type="entry name" value="Helicase_C"/>
    <property type="match status" value="1"/>
</dbReference>
<dbReference type="Proteomes" id="UP000287033">
    <property type="component" value="Unassembled WGS sequence"/>
</dbReference>
<dbReference type="Gene3D" id="3.30.70.370">
    <property type="match status" value="1"/>
</dbReference>
<evidence type="ECO:0000256" key="26">
    <source>
        <dbReference type="ARBA" id="ARBA00048173"/>
    </source>
</evidence>
<evidence type="ECO:0000256" key="1">
    <source>
        <dbReference type="ARBA" id="ARBA00001946"/>
    </source>
</evidence>
<dbReference type="GO" id="GO:2000042">
    <property type="term" value="P:negative regulation of double-strand break repair via homologous recombination"/>
    <property type="evidence" value="ECO:0007669"/>
    <property type="project" value="UniProtKB-ARBA"/>
</dbReference>
<dbReference type="InterPro" id="IPR027417">
    <property type="entry name" value="P-loop_NTPase"/>
</dbReference>
<evidence type="ECO:0000259" key="36">
    <source>
        <dbReference type="PROSITE" id="PS51194"/>
    </source>
</evidence>
<dbReference type="GO" id="GO:0005524">
    <property type="term" value="F:ATP binding"/>
    <property type="evidence" value="ECO:0007669"/>
    <property type="project" value="UniProtKB-KW"/>
</dbReference>
<evidence type="ECO:0000259" key="33">
    <source>
        <dbReference type="PROSITE" id="PS50145"/>
    </source>
</evidence>
<dbReference type="OMA" id="CYGMVYG"/>
<keyword evidence="23" id="KW-0539">Nucleus</keyword>
<dbReference type="EC" id="2.7.7.7" evidence="5"/>
<dbReference type="SUPFAM" id="SSF52540">
    <property type="entry name" value="P-loop containing nucleoside triphosphate hydrolases"/>
    <property type="match status" value="1"/>
</dbReference>
<keyword evidence="19" id="KW-0067">ATP-binding</keyword>
<dbReference type="GO" id="GO:0006261">
    <property type="term" value="P:DNA-templated DNA replication"/>
    <property type="evidence" value="ECO:0007669"/>
    <property type="project" value="InterPro"/>
</dbReference>
<evidence type="ECO:0000313" key="38">
    <source>
        <dbReference type="Proteomes" id="UP000287033"/>
    </source>
</evidence>
<dbReference type="OrthoDB" id="2320933at2759"/>
<feature type="zinc finger region" description="TRAF-type" evidence="31">
    <location>
        <begin position="31"/>
        <end position="73"/>
    </location>
</feature>
<keyword evidence="24" id="KW-0511">Multifunctional enzyme</keyword>
<evidence type="ECO:0000256" key="6">
    <source>
        <dbReference type="ARBA" id="ARBA00012493"/>
    </source>
</evidence>
<evidence type="ECO:0000256" key="3">
    <source>
        <dbReference type="ARBA" id="ARBA00004286"/>
    </source>
</evidence>
<keyword evidence="13" id="KW-0547">Nucleotide-binding</keyword>
<evidence type="ECO:0000256" key="11">
    <source>
        <dbReference type="ARBA" id="ARBA00022695"/>
    </source>
</evidence>
<evidence type="ECO:0000259" key="35">
    <source>
        <dbReference type="PROSITE" id="PS51192"/>
    </source>
</evidence>
<evidence type="ECO:0000256" key="24">
    <source>
        <dbReference type="ARBA" id="ARBA00023268"/>
    </source>
</evidence>
<dbReference type="SUPFAM" id="SSF81383">
    <property type="entry name" value="F-box domain"/>
    <property type="match status" value="1"/>
</dbReference>
<dbReference type="SUPFAM" id="SSF158702">
    <property type="entry name" value="Sec63 N-terminal domain-like"/>
    <property type="match status" value="1"/>
</dbReference>
<evidence type="ECO:0000256" key="10">
    <source>
        <dbReference type="ARBA" id="ARBA00022679"/>
    </source>
</evidence>
<keyword evidence="10" id="KW-0808">Transferase</keyword>
<dbReference type="PROSITE" id="PS50145">
    <property type="entry name" value="ZF_TRAF"/>
    <property type="match status" value="1"/>
</dbReference>
<evidence type="ECO:0000256" key="9">
    <source>
        <dbReference type="ARBA" id="ARBA00022553"/>
    </source>
</evidence>
<dbReference type="InterPro" id="IPR012337">
    <property type="entry name" value="RNaseH-like_sf"/>
</dbReference>
<evidence type="ECO:0000256" key="25">
    <source>
        <dbReference type="ARBA" id="ARBA00047995"/>
    </source>
</evidence>
<evidence type="ECO:0000256" key="4">
    <source>
        <dbReference type="ARBA" id="ARBA00007705"/>
    </source>
</evidence>
<feature type="domain" description="Helicase C-terminal" evidence="36">
    <location>
        <begin position="1239"/>
        <end position="1470"/>
    </location>
</feature>
<dbReference type="InterPro" id="IPR036397">
    <property type="entry name" value="RNaseH_sf"/>
</dbReference>
<keyword evidence="21" id="KW-0007">Acetylation</keyword>
<keyword evidence="14" id="KW-0227">DNA damage</keyword>
<evidence type="ECO:0000256" key="29">
    <source>
        <dbReference type="ARBA" id="ARBA00074669"/>
    </source>
</evidence>
<evidence type="ECO:0000256" key="20">
    <source>
        <dbReference type="ARBA" id="ARBA00022932"/>
    </source>
</evidence>
<evidence type="ECO:0000256" key="21">
    <source>
        <dbReference type="ARBA" id="ARBA00022990"/>
    </source>
</evidence>
<keyword evidence="15 31" id="KW-0863">Zinc-finger</keyword>
<protein>
    <recommendedName>
        <fullName evidence="29">DNA polymerase theta</fullName>
        <ecNumber evidence="6">2.7.7.49</ecNumber>
        <ecNumber evidence="5">2.7.7.7</ecNumber>
        <ecNumber evidence="7">3.6.4.12</ecNumber>
    </recommendedName>
    <alternativeName>
        <fullName evidence="30">DNA polymerase eta</fullName>
    </alternativeName>
</protein>
<evidence type="ECO:0000256" key="22">
    <source>
        <dbReference type="ARBA" id="ARBA00023204"/>
    </source>
</evidence>
<dbReference type="CDD" id="cd18026">
    <property type="entry name" value="DEXHc_POLQ-like"/>
    <property type="match status" value="1"/>
</dbReference>
<feature type="region of interest" description="Disordered" evidence="32">
    <location>
        <begin position="2071"/>
        <end position="2151"/>
    </location>
</feature>
<comment type="similarity">
    <text evidence="4">Belongs to the DNA polymerase type-A family.</text>
</comment>
<keyword evidence="20" id="KW-0239">DNA-directed DNA polymerase</keyword>
<name>A0A401S202_CHIPU</name>
<sequence length="3355" mass="374140">MAQSIKEHKTKSSLISGEERRLVKMCKEDEHTLLCPQEQVPCLNSAFGCPFIMARQKLSKHLYVCPASIVCCSMQWNRWPANEDDIALNKNAVKDSLNPEDLDFSTAMTDQRILFNSVKLAELFPEMAEPVDENKLNLNEEGAVGEQQVNYATLDGNFNEAGKVCADVAEMAEPTQEEQMAIAESNELEYLSMYSTWEHIFSKDKGCASEEKATKAEAKQKSEKSLVCESNKSLHENKMNIPPDPALLASVEKTGEAPWQEGVLERLETQMDRKHFNMYLVHHGSMLIRFGQMSACTPKERDFVYGKLEAQTVRTVNTFKVPTSYRAKRGHVGETLSSKVKKENKAVDTSDLDTEDHYNDEVTISLLTYLEKVLKGHIISERKVTDGLTIDFATQTYSFPSSPFSHDVTLADVAAHKESCLYLQLQMECITKRYNNAFTFMCHHFFRRDEFSSHFRNVHADIQSGLNGWMLQRCPLAYLGCSYSQLRFCPSSQKAKVIYNQHQSTFAVKPDIPAVLCQHSHRDPKIWKSRKSGLSLSSLPYEILRYIASFLDSYSLAQLSQVSVLMNAISSTLLQEHGMVFLVWEKKSYSHGSFSWRARKRRWQFSSVFSTVDSWRFNDNPSIAEHLKTCPYYVTESKSKPVALIKMTNKETTPAIKCRQRFMGQHRILIQKRSAVNSHSPKLRRSGRLQQRMPGSNGKEKRTDVTHAKVPANVNPSFGNTGFASESSLSLDDELIQAALDLEKNWNAGIAKDVLKSICLNDIRATSNSGGGAIEEVNTFHPPHEEKGSSSAARKCRSNDVHQKSLHGMVSPKKIKNSSAITNVNLDLFNNPLHSGRKALANRRKRERPLFRNNPDSDTSVHPAAKKIVVSQKCSPVTNGDRQPSCIQKCQKVRTVVKWQIRTSSQQDRTLETSKCSIVLTPNCQNWEEKKKLSQPTYSVPVLTPPPALSQSLLDGSKLSVTLTATGQGGQVAAPSQQSILLLSNWGLPKSVLENYQSMGVVSIFEWQAECLTQHRVLEGRNLVYSAPTSAGKTLVAELLILKRVLENRKKALFILPFVSVAKEKMYYLQNLFQEAMVRVAGYMGSTSPAGGFSSLDIAVCTIEKANGLLNRIIEEDKMDQIGIVVVDELHMLGDSHRGYLLELLLTKILFVTQKSAKRHKAAAKGKRLIDGVQIVGMSATLPNLGIVATWLDAELYCTDFRPVPLLELVKVGNTIYDSEMKVVREFQPALQIKGDEDNIVSLCYETVQNGHSVLLFCPSKNWCEKLSDTIAREFYHLHHMTSTEGFVKASKLLPYTLHRDELQETVDQLKRTPAGLDAVLGHTVPQGVAFHHAGLTFDERDIIEGAFRQGLIRVLVATSTLSSGVNLPARRVIIRSPVFNGRLLDVITYKQMSGRAGRKGVDTMGESILVCKNAEKAKGMSLIQGSLKPIHSCLVKKEGEGVTTSMIRAILEIIVGGVASTPEDVRVYASCTLLAASAQGTEVASIQGNAIEDSIQYLMENELIQILEEDQQGDKIQLYRPTQLGAATLASSLSPPDALRIFADLQKAMKGFVLENDLHILYQITPFYEEWITIDWYQFFCLWEKLSASMKKVAELVGIEEGFLARSIRGKLIPKTDKQRRQMAIHKRFFTSLVLLDLINEVPLGAVAKKYHCSRGQLQSLQQSAATYAGMITVFSNRLGWHNMELLLSHFQSRLNFGVQRQLCDLVRISLLNAQRARALYNAGFGTVSELAQGNPADVETALRNAVPFKSSRKAVDESECEVLERRKTRCIWVSGRKGLTERDVAVLIVEEARNLLQQDLASMGIEWAPNQLLTVVQQEPPLAAAVSENGLEYGNAASLNPNSVGSGKSHGVTDISVTDSLEHVATKTEACYDKNAENLDSNYNRESANKQPSNGLPEENIFLSVDGHCKTNVESLNLSKVGQCFFNDMQVVKNVINANSSFLVANDKKRVGDGKNEKNVGENTAQIFHHIQTESNAIDAVNHKIHRNPVTVGEENNINGRNVVEDKSSVMCSVTGVFDESFQLDSQIEKIIEQAAATALPICEGQQETDKTNLAGKLKFRIESDENSVIVGTSAKQSSGNTSNGNETSKHKPPVSEKILQVGHFSSSDRQVQSSGKREFSNSIKSIIGSPNNLPAPSSETGPSSLKANDLSLSDTQLQNFMLDYKTPASIEESVSTVPVQKLNSVLDIPSCNDGALRLQELFVHSSTDYETNLNISDSLFDSFTDVSSNDDMHTQVFPPGQQPLPKTDMILENQPSRSLVIEDEIRQDQNDMQKIVAEGPEKNLPWNELSFNFSDFRDSYQNGNSVTGCLGELSMYNLDNDTSDIAEDLRVQEQEKLNSQIESSNPHQGTLTNGLPDCVVKNKVTENRKSRQSHPPLDRSPEVNELLNQLSTSLDQKYSNINGQTDDQEKDHCLRNLSEIDGFPNYATQTSETRNPQHVLVFCQTEKTARKVSLNQSQKTNISNQSSLLEMEKLPESRPDSRNEVPPTPPNKPVTPRIKPTLTAVTAEKCQKQSLRLTTPVCSFRHSDFGREETGSPRSHHVECSPVMDVNGDADGSFVGEGFSLQLSQDYLSPSPNSCSAETFTIIDVASSRALFQTFMKEWKMKPRFSLTAACEKKPHVLSPSSEIGGRFKQDKTAVNVQTKTNGFEVSSHKGLVVVGLCVSWGGKDAYYISLQETQEITGDLSDSLAPPPLDPELSVKERLLHVRSCLQQDTTADASRSIITYDFKQHYKTLVEACNISMEGVYEDPKVACWLLDPGSKERTLHNMVTNFLPQQLSLLEGVSTSHGVQSLGLGGNIDICGRTRASIESVLVYDIMNQLHLLLKKESLQDIFWNVEMKTQYCLALLEMNGIGFSTAECENQKYLMQTKLAFIEAQVYQLVGHSFSLTSPDDIAEVLFLELKLPPNGDTHMNGKKTLGSTRRAAVTGGRSRLAKQYSTNKEVLEKLKPLHPLPGLILEWRRITNAMSKVVFPLQREKHPYPQLGMERIYSVSHTHSATGRISFMEPNLQNVPKDFEIEMPTMIRQSPPSQGTNKAADSTRFRKRRVRGFMASSRQAMMGDGKSEKELSFAVSIRHAFVPFSGGLILAADYSQLELRILAHLSKDRSLIQVLNSGEDVFKSIAAEWKMVDPAGVNDRLRQQAKQICYGIIYGIGAKSLGEQMGLDENDAGRYLETFKSRYTGIRTFLHETVKCCQENGFVQTILGRKRYLPAIKDPNPHVKAHAQRQAVNTTVQGSAADLVKIATVNVQKRLEEAFPSVAKSHGHWKSKLQEDKNMDMIQRKKRRELYQPNCGGFFILQLHDELLYEVAENDMIQIAQILKNEMENTMKLLVKLCVKIKVGPSWGNLQDLDL</sequence>
<dbReference type="SUPFAM" id="SSF49599">
    <property type="entry name" value="TRAF domain-like"/>
    <property type="match status" value="1"/>
</dbReference>
<dbReference type="InterPro" id="IPR019760">
    <property type="entry name" value="DNA-dir_DNA_pol_A_CS"/>
</dbReference>
<dbReference type="InterPro" id="IPR014001">
    <property type="entry name" value="Helicase_ATP-bd"/>
</dbReference>
<evidence type="ECO:0000256" key="17">
    <source>
        <dbReference type="ARBA" id="ARBA00022806"/>
    </source>
</evidence>
<evidence type="ECO:0000256" key="28">
    <source>
        <dbReference type="ARBA" id="ARBA00062978"/>
    </source>
</evidence>
<dbReference type="PRINTS" id="PR00868">
    <property type="entry name" value="DNAPOLI"/>
</dbReference>
<dbReference type="PROSITE" id="PS50181">
    <property type="entry name" value="FBOX"/>
    <property type="match status" value="1"/>
</dbReference>
<dbReference type="SUPFAM" id="SSF53098">
    <property type="entry name" value="Ribonuclease H-like"/>
    <property type="match status" value="1"/>
</dbReference>
<comment type="catalytic activity">
    <reaction evidence="26">
        <text>DNA(n) + a 2'-deoxyribonucleoside 5'-triphosphate = DNA(n+1) + diphosphate</text>
        <dbReference type="Rhea" id="RHEA:22508"/>
        <dbReference type="Rhea" id="RHEA-COMP:17339"/>
        <dbReference type="Rhea" id="RHEA-COMP:17340"/>
        <dbReference type="ChEBI" id="CHEBI:33019"/>
        <dbReference type="ChEBI" id="CHEBI:61560"/>
        <dbReference type="ChEBI" id="CHEBI:173112"/>
        <dbReference type="EC" id="2.7.7.49"/>
    </reaction>
</comment>
<dbReference type="Pfam" id="PF15966">
    <property type="entry name" value="F-box_4"/>
    <property type="match status" value="1"/>
</dbReference>
<dbReference type="Gene3D" id="1.10.3380.20">
    <property type="match status" value="1"/>
</dbReference>
<dbReference type="SMART" id="SM00482">
    <property type="entry name" value="POLAc"/>
    <property type="match status" value="1"/>
</dbReference>
<dbReference type="Pfam" id="PF00476">
    <property type="entry name" value="DNA_pol_A"/>
    <property type="match status" value="1"/>
</dbReference>
<keyword evidence="17" id="KW-0347">Helicase</keyword>
<dbReference type="STRING" id="137246.A0A401S202"/>
<evidence type="ECO:0000256" key="13">
    <source>
        <dbReference type="ARBA" id="ARBA00022741"/>
    </source>
</evidence>
<dbReference type="GO" id="GO:0003678">
    <property type="term" value="F:DNA helicase activity"/>
    <property type="evidence" value="ECO:0007669"/>
    <property type="project" value="UniProtKB-EC"/>
</dbReference>
<proteinExistence type="inferred from homology"/>
<dbReference type="Pfam" id="PF15965">
    <property type="entry name" value="zf-TRAF_2"/>
    <property type="match status" value="1"/>
</dbReference>
<dbReference type="SMART" id="SM00490">
    <property type="entry name" value="HELICc"/>
    <property type="match status" value="1"/>
</dbReference>
<evidence type="ECO:0000256" key="16">
    <source>
        <dbReference type="ARBA" id="ARBA00022801"/>
    </source>
</evidence>
<evidence type="ECO:0000256" key="5">
    <source>
        <dbReference type="ARBA" id="ARBA00012417"/>
    </source>
</evidence>
<dbReference type="InterPro" id="IPR002298">
    <property type="entry name" value="DNA_polymerase_A"/>
</dbReference>
<evidence type="ECO:0000259" key="34">
    <source>
        <dbReference type="PROSITE" id="PS50181"/>
    </source>
</evidence>
<dbReference type="GO" id="GO:0005634">
    <property type="term" value="C:nucleus"/>
    <property type="evidence" value="ECO:0007669"/>
    <property type="project" value="UniProtKB-SubCell"/>
</dbReference>
<keyword evidence="11" id="KW-0548">Nucleotidyltransferase</keyword>
<evidence type="ECO:0000256" key="14">
    <source>
        <dbReference type="ARBA" id="ARBA00022763"/>
    </source>
</evidence>
<dbReference type="Gene3D" id="1.10.150.20">
    <property type="entry name" value="5' to 3' exonuclease, C-terminal subdomain"/>
    <property type="match status" value="1"/>
</dbReference>
<evidence type="ECO:0000313" key="37">
    <source>
        <dbReference type="EMBL" id="GCC24434.1"/>
    </source>
</evidence>
<dbReference type="GO" id="GO:0003887">
    <property type="term" value="F:DNA-directed DNA polymerase activity"/>
    <property type="evidence" value="ECO:0007669"/>
    <property type="project" value="UniProtKB-KW"/>
</dbReference>
<dbReference type="GO" id="GO:0016787">
    <property type="term" value="F:hydrolase activity"/>
    <property type="evidence" value="ECO:0007669"/>
    <property type="project" value="UniProtKB-KW"/>
</dbReference>
<evidence type="ECO:0000256" key="8">
    <source>
        <dbReference type="ARBA" id="ARBA00022454"/>
    </source>
</evidence>
<organism evidence="37 38">
    <name type="scientific">Chiloscyllium punctatum</name>
    <name type="common">Brownbanded bambooshark</name>
    <name type="synonym">Hemiscyllium punctatum</name>
    <dbReference type="NCBI Taxonomy" id="137246"/>
    <lineage>
        <taxon>Eukaryota</taxon>
        <taxon>Metazoa</taxon>
        <taxon>Chordata</taxon>
        <taxon>Craniata</taxon>
        <taxon>Vertebrata</taxon>
        <taxon>Chondrichthyes</taxon>
        <taxon>Elasmobranchii</taxon>
        <taxon>Galeomorphii</taxon>
        <taxon>Galeoidea</taxon>
        <taxon>Orectolobiformes</taxon>
        <taxon>Hemiscylliidae</taxon>
        <taxon>Chiloscyllium</taxon>
    </lineage>
</organism>
<keyword evidence="18 31" id="KW-0862">Zinc</keyword>
<keyword evidence="16" id="KW-0378">Hydrolase</keyword>
<feature type="domain" description="TRAF-type" evidence="33">
    <location>
        <begin position="31"/>
        <end position="73"/>
    </location>
</feature>
<dbReference type="InterPro" id="IPR001098">
    <property type="entry name" value="DNA-dir_DNA_pol_A_palm_dom"/>
</dbReference>
<dbReference type="InterPro" id="IPR048960">
    <property type="entry name" value="POLQ-like_helical"/>
</dbReference>
<dbReference type="InterPro" id="IPR036047">
    <property type="entry name" value="F-box-like_dom_sf"/>
</dbReference>
<dbReference type="PROSITE" id="PS51194">
    <property type="entry name" value="HELICASE_CTER"/>
    <property type="match status" value="1"/>
</dbReference>
<dbReference type="InterPro" id="IPR011545">
    <property type="entry name" value="DEAD/DEAH_box_helicase_dom"/>
</dbReference>
<feature type="compositionally biased region" description="Low complexity" evidence="32">
    <location>
        <begin position="2080"/>
        <end position="2089"/>
    </location>
</feature>
<feature type="compositionally biased region" description="Polar residues" evidence="32">
    <location>
        <begin position="2106"/>
        <end position="2151"/>
    </location>
</feature>
<dbReference type="InterPro" id="IPR001293">
    <property type="entry name" value="Znf_TRAF"/>
</dbReference>
<dbReference type="GO" id="GO:0008270">
    <property type="term" value="F:zinc ion binding"/>
    <property type="evidence" value="ECO:0007669"/>
    <property type="project" value="UniProtKB-KW"/>
</dbReference>
<dbReference type="GO" id="GO:0005694">
    <property type="term" value="C:chromosome"/>
    <property type="evidence" value="ECO:0007669"/>
    <property type="project" value="UniProtKB-SubCell"/>
</dbReference>
<dbReference type="InterPro" id="IPR046931">
    <property type="entry name" value="HTH_61"/>
</dbReference>
<dbReference type="GO" id="GO:0003964">
    <property type="term" value="F:RNA-directed DNA polymerase activity"/>
    <property type="evidence" value="ECO:0007669"/>
    <property type="project" value="UniProtKB-EC"/>
</dbReference>
<evidence type="ECO:0000256" key="30">
    <source>
        <dbReference type="ARBA" id="ARBA00078930"/>
    </source>
</evidence>